<gene>
    <name evidence="2" type="ORF">IQ249_11870</name>
</gene>
<sequence>MANLEPAPSSKKTNVWKWVGLGCGGALLFAIAAIGGFAYFVARNFGVSANPQEVEESAQQIFDYNIPGGSQGLFKMNPMGIEFALVADTKAQPEVLLSVGSIPPEISKEEPNAGESFLEGFQEPLEQSINNKTSQGFEFTEEKIEEKSLCEQTVSVTVREGTMSDSDSEGVPAINYLAVVQHNNSERFVSLITTGTQAKETAQTVFDSLKCK</sequence>
<protein>
    <submittedName>
        <fullName evidence="2">Uncharacterized protein</fullName>
    </submittedName>
</protein>
<evidence type="ECO:0000256" key="1">
    <source>
        <dbReference type="SAM" id="Phobius"/>
    </source>
</evidence>
<keyword evidence="1" id="KW-0812">Transmembrane</keyword>
<keyword evidence="1" id="KW-0472">Membrane</keyword>
<comment type="caution">
    <text evidence="2">The sequence shown here is derived from an EMBL/GenBank/DDBJ whole genome shotgun (WGS) entry which is preliminary data.</text>
</comment>
<reference evidence="2" key="1">
    <citation type="submission" date="2020-10" db="EMBL/GenBank/DDBJ databases">
        <authorList>
            <person name="Castelo-Branco R."/>
            <person name="Eusebio N."/>
            <person name="Adriana R."/>
            <person name="Vieira A."/>
            <person name="Brugerolle De Fraissinette N."/>
            <person name="Rezende De Castro R."/>
            <person name="Schneider M.P."/>
            <person name="Vasconcelos V."/>
            <person name="Leao P.N."/>
        </authorList>
    </citation>
    <scope>NUCLEOTIDE SEQUENCE</scope>
    <source>
        <strain evidence="2">LEGE 07157</strain>
    </source>
</reference>
<proteinExistence type="predicted"/>
<feature type="transmembrane region" description="Helical" evidence="1">
    <location>
        <begin position="18"/>
        <end position="42"/>
    </location>
</feature>
<name>A0A8J7IT40_9CYAN</name>
<dbReference type="RefSeq" id="WP_194029679.1">
    <property type="nucleotide sequence ID" value="NZ_JADEWZ010000015.1"/>
</dbReference>
<dbReference type="Proteomes" id="UP000654482">
    <property type="component" value="Unassembled WGS sequence"/>
</dbReference>
<dbReference type="AlphaFoldDB" id="A0A8J7IT40"/>
<keyword evidence="1" id="KW-1133">Transmembrane helix</keyword>
<organism evidence="2 3">
    <name type="scientific">Lusitaniella coriacea LEGE 07157</name>
    <dbReference type="NCBI Taxonomy" id="945747"/>
    <lineage>
        <taxon>Bacteria</taxon>
        <taxon>Bacillati</taxon>
        <taxon>Cyanobacteriota</taxon>
        <taxon>Cyanophyceae</taxon>
        <taxon>Spirulinales</taxon>
        <taxon>Lusitaniellaceae</taxon>
        <taxon>Lusitaniella</taxon>
    </lineage>
</organism>
<evidence type="ECO:0000313" key="2">
    <source>
        <dbReference type="EMBL" id="MBE9116597.1"/>
    </source>
</evidence>
<dbReference type="EMBL" id="JADEWZ010000015">
    <property type="protein sequence ID" value="MBE9116597.1"/>
    <property type="molecule type" value="Genomic_DNA"/>
</dbReference>
<accession>A0A8J7IT40</accession>
<keyword evidence="3" id="KW-1185">Reference proteome</keyword>
<evidence type="ECO:0000313" key="3">
    <source>
        <dbReference type="Proteomes" id="UP000654482"/>
    </source>
</evidence>